<dbReference type="AlphaFoldDB" id="A0A6J4KE47"/>
<feature type="compositionally biased region" description="Basic residues" evidence="1">
    <location>
        <begin position="199"/>
        <end position="222"/>
    </location>
</feature>
<evidence type="ECO:0000313" key="2">
    <source>
        <dbReference type="EMBL" id="CAA9303443.1"/>
    </source>
</evidence>
<reference evidence="2" key="1">
    <citation type="submission" date="2020-02" db="EMBL/GenBank/DDBJ databases">
        <authorList>
            <person name="Meier V. D."/>
        </authorList>
    </citation>
    <scope>NUCLEOTIDE SEQUENCE</scope>
    <source>
        <strain evidence="2">AVDCRST_MAG61</strain>
    </source>
</reference>
<feature type="region of interest" description="Disordered" evidence="1">
    <location>
        <begin position="16"/>
        <end position="95"/>
    </location>
</feature>
<evidence type="ECO:0000256" key="1">
    <source>
        <dbReference type="SAM" id="MobiDB-lite"/>
    </source>
</evidence>
<feature type="compositionally biased region" description="Basic and acidic residues" evidence="1">
    <location>
        <begin position="223"/>
        <end position="233"/>
    </location>
</feature>
<name>A0A6J4KE47_9ACTN</name>
<sequence length="330" mass="36247">GLSHCLVPRWHRNHQLRLHRPRPRSGLRGVRSQPGHLHHPTDAGGSAGAGRRPERRRVLPRGSWRPGVRRRRRLPRLHPSRRAVPAGRLGGPDGPVRVHQLRLGLPDPAGTDARARVNAVAQPVLAVLPGQDLLRGPADRCPPRARLADDHRPPLAHLRPHPAALRRRLDRRRPDAARGAGRGAGGRHVAVDADPPNRLRARVRRPARPPGRHRGQLPHHLRRVAELERDLPDRRRRGRPGARAGARALGRHRGRRPDLGRGSARRQGAHHDLRQHQGEAAGPRLRSPGAVRLGCTGDHRLVPGGPGATGGRLGDGRHHGRARRALPPGL</sequence>
<feature type="region of interest" description="Disordered" evidence="1">
    <location>
        <begin position="145"/>
        <end position="330"/>
    </location>
</feature>
<gene>
    <name evidence="2" type="ORF">AVDCRST_MAG61-1231</name>
</gene>
<organism evidence="2">
    <name type="scientific">uncultured Friedmanniella sp</name>
    <dbReference type="NCBI Taxonomy" id="335381"/>
    <lineage>
        <taxon>Bacteria</taxon>
        <taxon>Bacillati</taxon>
        <taxon>Actinomycetota</taxon>
        <taxon>Actinomycetes</taxon>
        <taxon>Propionibacteriales</taxon>
        <taxon>Nocardioidaceae</taxon>
        <taxon>Friedmanniella</taxon>
        <taxon>environmental samples</taxon>
    </lineage>
</organism>
<feature type="compositionally biased region" description="Basic residues" evidence="1">
    <location>
        <begin position="158"/>
        <end position="171"/>
    </location>
</feature>
<feature type="non-terminal residue" evidence="2">
    <location>
        <position position="330"/>
    </location>
</feature>
<feature type="compositionally biased region" description="Gly residues" evidence="1">
    <location>
        <begin position="304"/>
        <end position="313"/>
    </location>
</feature>
<feature type="compositionally biased region" description="Basic residues" evidence="1">
    <location>
        <begin position="67"/>
        <end position="81"/>
    </location>
</feature>
<dbReference type="EMBL" id="CADCTT010000175">
    <property type="protein sequence ID" value="CAA9303443.1"/>
    <property type="molecule type" value="Genomic_DNA"/>
</dbReference>
<feature type="non-terminal residue" evidence="2">
    <location>
        <position position="1"/>
    </location>
</feature>
<accession>A0A6J4KE47</accession>
<protein>
    <submittedName>
        <fullName evidence="2">Putative mRNA-binding protein</fullName>
    </submittedName>
</protein>
<proteinExistence type="predicted"/>
<feature type="compositionally biased region" description="Basic residues" evidence="1">
    <location>
        <begin position="16"/>
        <end position="25"/>
    </location>
</feature>